<gene>
    <name evidence="2" type="ORF">X975_14959</name>
</gene>
<keyword evidence="3" id="KW-1185">Reference proteome</keyword>
<dbReference type="AlphaFoldDB" id="A0A087T0S7"/>
<dbReference type="FunFam" id="3.30.70.270:FF:000003">
    <property type="entry name" value="Transposon Ty3-G Gag-Pol polyprotein"/>
    <property type="match status" value="1"/>
</dbReference>
<sequence>MPFGLSNAAVTFQRFIHHVLRGMDFCVSYFDDVLVTSENSTQHMQHLNLVFQPFTDYGIVLNAAKCVLGKSTVKFLGHMITLHGITSLPEKVSAIVNFP</sequence>
<dbReference type="CDD" id="cd01647">
    <property type="entry name" value="RT_LTR"/>
    <property type="match status" value="1"/>
</dbReference>
<evidence type="ECO:0000313" key="3">
    <source>
        <dbReference type="Proteomes" id="UP000054359"/>
    </source>
</evidence>
<dbReference type="Proteomes" id="UP000054359">
    <property type="component" value="Unassembled WGS sequence"/>
</dbReference>
<evidence type="ECO:0000259" key="1">
    <source>
        <dbReference type="PROSITE" id="PS50878"/>
    </source>
</evidence>
<accession>A0A087T0S7</accession>
<dbReference type="PANTHER" id="PTHR33064">
    <property type="entry name" value="POL PROTEIN"/>
    <property type="match status" value="1"/>
</dbReference>
<dbReference type="InterPro" id="IPR043128">
    <property type="entry name" value="Rev_trsase/Diguanyl_cyclase"/>
</dbReference>
<dbReference type="Pfam" id="PF00078">
    <property type="entry name" value="RVT_1"/>
    <property type="match status" value="1"/>
</dbReference>
<dbReference type="Gene3D" id="3.30.70.270">
    <property type="match status" value="1"/>
</dbReference>
<proteinExistence type="predicted"/>
<dbReference type="PANTHER" id="PTHR33064:SF37">
    <property type="entry name" value="RIBONUCLEASE H"/>
    <property type="match status" value="1"/>
</dbReference>
<evidence type="ECO:0000313" key="2">
    <source>
        <dbReference type="EMBL" id="KFM58716.1"/>
    </source>
</evidence>
<dbReference type="SUPFAM" id="SSF56672">
    <property type="entry name" value="DNA/RNA polymerases"/>
    <property type="match status" value="1"/>
</dbReference>
<protein>
    <submittedName>
        <fullName evidence="2">Retrovirus-related Pol polyprotein from transposon 297</fullName>
    </submittedName>
</protein>
<dbReference type="InterPro" id="IPR000477">
    <property type="entry name" value="RT_dom"/>
</dbReference>
<feature type="non-terminal residue" evidence="2">
    <location>
        <position position="99"/>
    </location>
</feature>
<organism evidence="2 3">
    <name type="scientific">Stegodyphus mimosarum</name>
    <name type="common">African social velvet spider</name>
    <dbReference type="NCBI Taxonomy" id="407821"/>
    <lineage>
        <taxon>Eukaryota</taxon>
        <taxon>Metazoa</taxon>
        <taxon>Ecdysozoa</taxon>
        <taxon>Arthropoda</taxon>
        <taxon>Chelicerata</taxon>
        <taxon>Arachnida</taxon>
        <taxon>Araneae</taxon>
        <taxon>Araneomorphae</taxon>
        <taxon>Entelegynae</taxon>
        <taxon>Eresoidea</taxon>
        <taxon>Eresidae</taxon>
        <taxon>Stegodyphus</taxon>
    </lineage>
</organism>
<feature type="domain" description="Reverse transcriptase" evidence="1">
    <location>
        <begin position="1"/>
        <end position="80"/>
    </location>
</feature>
<dbReference type="EMBL" id="KK112861">
    <property type="protein sequence ID" value="KFM58716.1"/>
    <property type="molecule type" value="Genomic_DNA"/>
</dbReference>
<dbReference type="GO" id="GO:0071897">
    <property type="term" value="P:DNA biosynthetic process"/>
    <property type="evidence" value="ECO:0007669"/>
    <property type="project" value="UniProtKB-ARBA"/>
</dbReference>
<dbReference type="STRING" id="407821.A0A087T0S7"/>
<dbReference type="PROSITE" id="PS50878">
    <property type="entry name" value="RT_POL"/>
    <property type="match status" value="1"/>
</dbReference>
<reference evidence="2 3" key="1">
    <citation type="submission" date="2013-11" db="EMBL/GenBank/DDBJ databases">
        <title>Genome sequencing of Stegodyphus mimosarum.</title>
        <authorList>
            <person name="Bechsgaard J."/>
        </authorList>
    </citation>
    <scope>NUCLEOTIDE SEQUENCE [LARGE SCALE GENOMIC DNA]</scope>
</reference>
<dbReference type="OrthoDB" id="6426130at2759"/>
<dbReference type="InterPro" id="IPR051320">
    <property type="entry name" value="Viral_Replic_Matur_Polypro"/>
</dbReference>
<dbReference type="InterPro" id="IPR043502">
    <property type="entry name" value="DNA/RNA_pol_sf"/>
</dbReference>
<name>A0A087T0S7_STEMI</name>
<dbReference type="OMA" id="NQNKCEF"/>